<evidence type="ECO:0000313" key="3">
    <source>
        <dbReference type="Proteomes" id="UP000603640"/>
    </source>
</evidence>
<proteinExistence type="predicted"/>
<dbReference type="AlphaFoldDB" id="A0A923NA93"/>
<dbReference type="Proteomes" id="UP000603640">
    <property type="component" value="Unassembled WGS sequence"/>
</dbReference>
<dbReference type="EMBL" id="JACRVF010000008">
    <property type="protein sequence ID" value="MBC5995073.1"/>
    <property type="molecule type" value="Genomic_DNA"/>
</dbReference>
<feature type="non-terminal residue" evidence="2">
    <location>
        <position position="1"/>
    </location>
</feature>
<organism evidence="2 3">
    <name type="scientific">Pontibacter cellulosilyticus</name>
    <dbReference type="NCBI Taxonomy" id="1720253"/>
    <lineage>
        <taxon>Bacteria</taxon>
        <taxon>Pseudomonadati</taxon>
        <taxon>Bacteroidota</taxon>
        <taxon>Cytophagia</taxon>
        <taxon>Cytophagales</taxon>
        <taxon>Hymenobacteraceae</taxon>
        <taxon>Pontibacter</taxon>
    </lineage>
</organism>
<accession>A0A923NA93</accession>
<keyword evidence="3" id="KW-1185">Reference proteome</keyword>
<reference evidence="2" key="1">
    <citation type="submission" date="2020-08" db="EMBL/GenBank/DDBJ databases">
        <title>Pontibacter sp. SD6 16S ribosomal RNA gene Genome sequencing and assembly.</title>
        <authorList>
            <person name="Kang M."/>
        </authorList>
    </citation>
    <scope>NUCLEOTIDE SEQUENCE</scope>
    <source>
        <strain evidence="2">SD6</strain>
    </source>
</reference>
<dbReference type="EMBL" id="JACRVF010000007">
    <property type="protein sequence ID" value="MBC5994985.1"/>
    <property type="molecule type" value="Genomic_DNA"/>
</dbReference>
<evidence type="ECO:0000313" key="1">
    <source>
        <dbReference type="EMBL" id="MBC5994985.1"/>
    </source>
</evidence>
<gene>
    <name evidence="1" type="ORF">H8S84_19220</name>
    <name evidence="2" type="ORF">H8S84_19660</name>
</gene>
<sequence>GCIEEVAYRMGFINAEQLQRIAEPLRKSGYGDYLLSVLREA</sequence>
<name>A0A923NA93_9BACT</name>
<evidence type="ECO:0000313" key="2">
    <source>
        <dbReference type="EMBL" id="MBC5995073.1"/>
    </source>
</evidence>
<comment type="caution">
    <text evidence="2">The sequence shown here is derived from an EMBL/GenBank/DDBJ whole genome shotgun (WGS) entry which is preliminary data.</text>
</comment>
<protein>
    <submittedName>
        <fullName evidence="2">Glucose-1-phosphate thymidylyltransferase</fullName>
    </submittedName>
</protein>